<sequence length="302" mass="35199">MPEHPIQTFDRLIKRQRLLLKLIGIDSYDPAFRIHSLTFMVVCLALTFFFISLYDLYLFRDDLESPIERFDRILSWQCHILRMLGMDGYDHRLELNKLSAAVMLMAGLFMVIYFLRRAGAVPRRPVRQTVRAVHHLFRVHRLGPHTEADAHDPAHLSAYWYQRVRAELSVPAQLHLVERVYSPQAIVEVLSLTFHLVMTLYVMRTNIWLPGLFLIPLCTIQLLVFCIPGTLIELKASKLTESIYDTAWHEMQQQNKQIVHLLLHRSQYPSGVTCAGMVSININLYLNVAKKVYSIFMMMESM</sequence>
<keyword evidence="7 10" id="KW-0472">Membrane</keyword>
<evidence type="ECO:0000256" key="2">
    <source>
        <dbReference type="ARBA" id="ARBA00022475"/>
    </source>
</evidence>
<evidence type="ECO:0000256" key="9">
    <source>
        <dbReference type="ARBA" id="ARBA00023224"/>
    </source>
</evidence>
<keyword evidence="8" id="KW-0675">Receptor</keyword>
<evidence type="ECO:0000256" key="4">
    <source>
        <dbReference type="ARBA" id="ARBA00022692"/>
    </source>
</evidence>
<evidence type="ECO:0000256" key="5">
    <source>
        <dbReference type="ARBA" id="ARBA00022725"/>
    </source>
</evidence>
<dbReference type="EnsemblMetazoa" id="AMEC013029-RA">
    <property type="protein sequence ID" value="AMEC013029-PA"/>
    <property type="gene ID" value="AMEC013029"/>
</dbReference>
<dbReference type="VEuPathDB" id="VectorBase:AMEC013029"/>
<keyword evidence="4 10" id="KW-0812">Transmembrane</keyword>
<feature type="transmembrane region" description="Helical" evidence="10">
    <location>
        <begin position="37"/>
        <end position="59"/>
    </location>
</feature>
<dbReference type="Proteomes" id="UP000075902">
    <property type="component" value="Unassembled WGS sequence"/>
</dbReference>
<dbReference type="GO" id="GO:0005549">
    <property type="term" value="F:odorant binding"/>
    <property type="evidence" value="ECO:0007669"/>
    <property type="project" value="InterPro"/>
</dbReference>
<protein>
    <recommendedName>
        <fullName evidence="13">Odorant receptor</fullName>
    </recommendedName>
</protein>
<keyword evidence="3" id="KW-0716">Sensory transduction</keyword>
<comment type="subcellular location">
    <subcellularLocation>
        <location evidence="1">Cell membrane</location>
        <topology evidence="1">Multi-pass membrane protein</topology>
    </subcellularLocation>
</comment>
<evidence type="ECO:0008006" key="13">
    <source>
        <dbReference type="Google" id="ProtNLM"/>
    </source>
</evidence>
<keyword evidence="9" id="KW-0807">Transducer</keyword>
<evidence type="ECO:0000313" key="11">
    <source>
        <dbReference type="EnsemblMetazoa" id="AMEC013029-PA"/>
    </source>
</evidence>
<evidence type="ECO:0000256" key="1">
    <source>
        <dbReference type="ARBA" id="ARBA00004651"/>
    </source>
</evidence>
<dbReference type="STRING" id="34690.A0A182U324"/>
<dbReference type="PANTHER" id="PTHR21137">
    <property type="entry name" value="ODORANT RECEPTOR"/>
    <property type="match status" value="1"/>
</dbReference>
<dbReference type="AlphaFoldDB" id="A0A182U324"/>
<evidence type="ECO:0000256" key="8">
    <source>
        <dbReference type="ARBA" id="ARBA00023170"/>
    </source>
</evidence>
<name>A0A182U324_9DIPT</name>
<evidence type="ECO:0000256" key="3">
    <source>
        <dbReference type="ARBA" id="ARBA00022606"/>
    </source>
</evidence>
<keyword evidence="2" id="KW-1003">Cell membrane</keyword>
<dbReference type="GO" id="GO:0005886">
    <property type="term" value="C:plasma membrane"/>
    <property type="evidence" value="ECO:0007669"/>
    <property type="project" value="UniProtKB-SubCell"/>
</dbReference>
<dbReference type="GO" id="GO:0004984">
    <property type="term" value="F:olfactory receptor activity"/>
    <property type="evidence" value="ECO:0007669"/>
    <property type="project" value="InterPro"/>
</dbReference>
<keyword evidence="5" id="KW-0552">Olfaction</keyword>
<dbReference type="Pfam" id="PF02949">
    <property type="entry name" value="7tm_6"/>
    <property type="match status" value="1"/>
</dbReference>
<reference evidence="11" key="2">
    <citation type="submission" date="2020-05" db="UniProtKB">
        <authorList>
            <consortium name="EnsemblMetazoa"/>
        </authorList>
    </citation>
    <scope>IDENTIFICATION</scope>
    <source>
        <strain evidence="11">CM1001059</strain>
    </source>
</reference>
<dbReference type="InterPro" id="IPR004117">
    <property type="entry name" value="7tm6_olfct_rcpt"/>
</dbReference>
<keyword evidence="12" id="KW-1185">Reference proteome</keyword>
<dbReference type="PANTHER" id="PTHR21137:SF35">
    <property type="entry name" value="ODORANT RECEPTOR 19A-RELATED"/>
    <property type="match status" value="1"/>
</dbReference>
<accession>A0A182U324</accession>
<feature type="transmembrane region" description="Helical" evidence="10">
    <location>
        <begin position="98"/>
        <end position="115"/>
    </location>
</feature>
<evidence type="ECO:0000313" key="12">
    <source>
        <dbReference type="Proteomes" id="UP000075902"/>
    </source>
</evidence>
<feature type="transmembrane region" description="Helical" evidence="10">
    <location>
        <begin position="209"/>
        <end position="232"/>
    </location>
</feature>
<dbReference type="GO" id="GO:0007165">
    <property type="term" value="P:signal transduction"/>
    <property type="evidence" value="ECO:0007669"/>
    <property type="project" value="UniProtKB-KW"/>
</dbReference>
<keyword evidence="6 10" id="KW-1133">Transmembrane helix</keyword>
<proteinExistence type="predicted"/>
<reference evidence="12" key="1">
    <citation type="submission" date="2014-01" db="EMBL/GenBank/DDBJ databases">
        <title>The Genome Sequence of Anopheles melas CM1001059_A (V2).</title>
        <authorList>
            <consortium name="The Broad Institute Genomics Platform"/>
            <person name="Neafsey D.E."/>
            <person name="Besansky N."/>
            <person name="Howell P."/>
            <person name="Walton C."/>
            <person name="Young S.K."/>
            <person name="Zeng Q."/>
            <person name="Gargeya S."/>
            <person name="Fitzgerald M."/>
            <person name="Haas B."/>
            <person name="Abouelleil A."/>
            <person name="Allen A.W."/>
            <person name="Alvarado L."/>
            <person name="Arachchi H.M."/>
            <person name="Berlin A.M."/>
            <person name="Chapman S.B."/>
            <person name="Gainer-Dewar J."/>
            <person name="Goldberg J."/>
            <person name="Griggs A."/>
            <person name="Gujja S."/>
            <person name="Hansen M."/>
            <person name="Howarth C."/>
            <person name="Imamovic A."/>
            <person name="Ireland A."/>
            <person name="Larimer J."/>
            <person name="McCowan C."/>
            <person name="Murphy C."/>
            <person name="Pearson M."/>
            <person name="Poon T.W."/>
            <person name="Priest M."/>
            <person name="Roberts A."/>
            <person name="Saif S."/>
            <person name="Shea T."/>
            <person name="Sisk P."/>
            <person name="Sykes S."/>
            <person name="Wortman J."/>
            <person name="Nusbaum C."/>
            <person name="Birren B."/>
        </authorList>
    </citation>
    <scope>NUCLEOTIDE SEQUENCE [LARGE SCALE GENOMIC DNA]</scope>
    <source>
        <strain evidence="12">CM1001059</strain>
    </source>
</reference>
<evidence type="ECO:0000256" key="10">
    <source>
        <dbReference type="SAM" id="Phobius"/>
    </source>
</evidence>
<organism evidence="11 12">
    <name type="scientific">Anopheles melas</name>
    <dbReference type="NCBI Taxonomy" id="34690"/>
    <lineage>
        <taxon>Eukaryota</taxon>
        <taxon>Metazoa</taxon>
        <taxon>Ecdysozoa</taxon>
        <taxon>Arthropoda</taxon>
        <taxon>Hexapoda</taxon>
        <taxon>Insecta</taxon>
        <taxon>Pterygota</taxon>
        <taxon>Neoptera</taxon>
        <taxon>Endopterygota</taxon>
        <taxon>Diptera</taxon>
        <taxon>Nematocera</taxon>
        <taxon>Culicoidea</taxon>
        <taxon>Culicidae</taxon>
        <taxon>Anophelinae</taxon>
        <taxon>Anopheles</taxon>
    </lineage>
</organism>
<evidence type="ECO:0000256" key="7">
    <source>
        <dbReference type="ARBA" id="ARBA00023136"/>
    </source>
</evidence>
<evidence type="ECO:0000256" key="6">
    <source>
        <dbReference type="ARBA" id="ARBA00022989"/>
    </source>
</evidence>